<reference evidence="2 3" key="1">
    <citation type="submission" date="2020-08" db="EMBL/GenBank/DDBJ databases">
        <title>Genome Sequencing of Nocardia wallacei strain FMUON74 and assembly.</title>
        <authorList>
            <person name="Toyokawa M."/>
            <person name="Uesaka K."/>
        </authorList>
    </citation>
    <scope>NUCLEOTIDE SEQUENCE [LARGE SCALE GENOMIC DNA]</scope>
    <source>
        <strain evidence="2 3">FMUON74</strain>
    </source>
</reference>
<evidence type="ECO:0000256" key="1">
    <source>
        <dbReference type="SAM" id="Phobius"/>
    </source>
</evidence>
<accession>A0A7G1KBT5</accession>
<proteinExistence type="predicted"/>
<sequence>MLAVAGHGAAGGGYPGSGSSALLVLTAGAVGMCTGGRGAAETVGPARLFAMLTGGQLAGHAVLTATVGHAHGAAARETARAADLVVGGMPFPSGWMLLAHLLAALLCAMLIGAAERLYRAVSQAVRSIAGVPGPPPVARAARWPGAAARTYRFLRPGAIGSRAPPVWA</sequence>
<dbReference type="EMBL" id="AP023396">
    <property type="protein sequence ID" value="BCK52291.1"/>
    <property type="molecule type" value="Genomic_DNA"/>
</dbReference>
<evidence type="ECO:0000313" key="2">
    <source>
        <dbReference type="EMBL" id="BCK52291.1"/>
    </source>
</evidence>
<keyword evidence="1" id="KW-0472">Membrane</keyword>
<keyword evidence="3" id="KW-1185">Reference proteome</keyword>
<feature type="transmembrane region" description="Helical" evidence="1">
    <location>
        <begin position="94"/>
        <end position="114"/>
    </location>
</feature>
<dbReference type="Proteomes" id="UP000516173">
    <property type="component" value="Chromosome"/>
</dbReference>
<keyword evidence="1" id="KW-0812">Transmembrane</keyword>
<name>A0A7G1KBT5_9NOCA</name>
<keyword evidence="1" id="KW-1133">Transmembrane helix</keyword>
<dbReference type="AlphaFoldDB" id="A0A7G1KBT5"/>
<organism evidence="2 3">
    <name type="scientific">Nocardia wallacei</name>
    <dbReference type="NCBI Taxonomy" id="480035"/>
    <lineage>
        <taxon>Bacteria</taxon>
        <taxon>Bacillati</taxon>
        <taxon>Actinomycetota</taxon>
        <taxon>Actinomycetes</taxon>
        <taxon>Mycobacteriales</taxon>
        <taxon>Nocardiaceae</taxon>
        <taxon>Nocardia</taxon>
    </lineage>
</organism>
<gene>
    <name evidence="2" type="ORF">NWFMUON74_00630</name>
</gene>
<dbReference type="KEGG" id="nwl:NWFMUON74_00630"/>
<protein>
    <submittedName>
        <fullName evidence="2">Uncharacterized protein</fullName>
    </submittedName>
</protein>
<evidence type="ECO:0000313" key="3">
    <source>
        <dbReference type="Proteomes" id="UP000516173"/>
    </source>
</evidence>